<keyword evidence="5" id="KW-0378">Hydrolase</keyword>
<sequence>MKMYKRMAKSISYSPTKRNRKDVKYIVIHYTGNSNDSAKNNADYYATGNTRLAGAHFFVDKQGNIARSITLNRTAWAVGGGKYNDCKTTGGGGYYGKCTNFNSVSIELCSSTDKEAYSKEQAAAVKRLIKYIRKYCPNANAVIRHLDVNGKHCPAPMMNEKVWKKFKKAIGE</sequence>
<organism evidence="8">
    <name type="scientific">Myoviridae sp. ctNQr16</name>
    <dbReference type="NCBI Taxonomy" id="2826644"/>
    <lineage>
        <taxon>Viruses</taxon>
        <taxon>Duplodnaviria</taxon>
        <taxon>Heunggongvirae</taxon>
        <taxon>Uroviricota</taxon>
        <taxon>Caudoviricetes</taxon>
    </lineage>
</organism>
<proteinExistence type="predicted"/>
<evidence type="ECO:0000256" key="5">
    <source>
        <dbReference type="ARBA" id="ARBA00022801"/>
    </source>
</evidence>
<accession>A0A8S5MB25</accession>
<name>A0A8S5MB25_9CAUD</name>
<dbReference type="InterPro" id="IPR002502">
    <property type="entry name" value="Amidase_domain"/>
</dbReference>
<dbReference type="InterPro" id="IPR036505">
    <property type="entry name" value="Amidase/PGRP_sf"/>
</dbReference>
<dbReference type="SMART" id="SM00644">
    <property type="entry name" value="Ami_2"/>
    <property type="match status" value="1"/>
</dbReference>
<dbReference type="InterPro" id="IPR051206">
    <property type="entry name" value="NAMLAA_amidase_2"/>
</dbReference>
<keyword evidence="3" id="KW-0929">Antimicrobial</keyword>
<dbReference type="Pfam" id="PF01510">
    <property type="entry name" value="Amidase_2"/>
    <property type="match status" value="1"/>
</dbReference>
<dbReference type="SUPFAM" id="SSF55846">
    <property type="entry name" value="N-acetylmuramoyl-L-alanine amidase-like"/>
    <property type="match status" value="1"/>
</dbReference>
<evidence type="ECO:0000259" key="7">
    <source>
        <dbReference type="SMART" id="SM00644"/>
    </source>
</evidence>
<dbReference type="EMBL" id="BK014863">
    <property type="protein sequence ID" value="DAD79295.1"/>
    <property type="molecule type" value="Genomic_DNA"/>
</dbReference>
<keyword evidence="4" id="KW-0081">Bacteriolytic enzyme</keyword>
<keyword evidence="6" id="KW-0961">Cell wall biogenesis/degradation</keyword>
<dbReference type="GO" id="GO:0071555">
    <property type="term" value="P:cell wall organization"/>
    <property type="evidence" value="ECO:0007669"/>
    <property type="project" value="UniProtKB-KW"/>
</dbReference>
<dbReference type="GO" id="GO:0009254">
    <property type="term" value="P:peptidoglycan turnover"/>
    <property type="evidence" value="ECO:0007669"/>
    <property type="project" value="TreeGrafter"/>
</dbReference>
<evidence type="ECO:0000256" key="2">
    <source>
        <dbReference type="ARBA" id="ARBA00011901"/>
    </source>
</evidence>
<feature type="domain" description="N-acetylmuramoyl-L-alanine amidase" evidence="7">
    <location>
        <begin position="13"/>
        <end position="157"/>
    </location>
</feature>
<protein>
    <recommendedName>
        <fullName evidence="2">N-acetylmuramoyl-L-alanine amidase</fullName>
        <ecNumber evidence="2">3.5.1.28</ecNumber>
    </recommendedName>
</protein>
<comment type="catalytic activity">
    <reaction evidence="1">
        <text>Hydrolyzes the link between N-acetylmuramoyl residues and L-amino acid residues in certain cell-wall glycopeptides.</text>
        <dbReference type="EC" id="3.5.1.28"/>
    </reaction>
</comment>
<dbReference type="GO" id="GO:0008745">
    <property type="term" value="F:N-acetylmuramoyl-L-alanine amidase activity"/>
    <property type="evidence" value="ECO:0007669"/>
    <property type="project" value="UniProtKB-EC"/>
</dbReference>
<dbReference type="CDD" id="cd06583">
    <property type="entry name" value="PGRP"/>
    <property type="match status" value="1"/>
</dbReference>
<evidence type="ECO:0000256" key="1">
    <source>
        <dbReference type="ARBA" id="ARBA00001561"/>
    </source>
</evidence>
<reference evidence="8" key="1">
    <citation type="journal article" date="2021" name="Proc. Natl. Acad. Sci. U.S.A.">
        <title>A Catalog of Tens of Thousands of Viruses from Human Metagenomes Reveals Hidden Associations with Chronic Diseases.</title>
        <authorList>
            <person name="Tisza M.J."/>
            <person name="Buck C.B."/>
        </authorList>
    </citation>
    <scope>NUCLEOTIDE SEQUENCE</scope>
    <source>
        <strain evidence="8">CtNQr16</strain>
    </source>
</reference>
<dbReference type="PANTHER" id="PTHR30417">
    <property type="entry name" value="N-ACETYLMURAMOYL-L-ALANINE AMIDASE AMID"/>
    <property type="match status" value="1"/>
</dbReference>
<dbReference type="GO" id="GO:0042742">
    <property type="term" value="P:defense response to bacterium"/>
    <property type="evidence" value="ECO:0007669"/>
    <property type="project" value="UniProtKB-KW"/>
</dbReference>
<dbReference type="Gene3D" id="3.40.80.10">
    <property type="entry name" value="Peptidoglycan recognition protein-like"/>
    <property type="match status" value="1"/>
</dbReference>
<evidence type="ECO:0000313" key="8">
    <source>
        <dbReference type="EMBL" id="DAD79295.1"/>
    </source>
</evidence>
<dbReference type="EC" id="3.5.1.28" evidence="2"/>
<evidence type="ECO:0000256" key="6">
    <source>
        <dbReference type="ARBA" id="ARBA00023316"/>
    </source>
</evidence>
<evidence type="ECO:0000256" key="3">
    <source>
        <dbReference type="ARBA" id="ARBA00022529"/>
    </source>
</evidence>
<dbReference type="GO" id="GO:0009253">
    <property type="term" value="P:peptidoglycan catabolic process"/>
    <property type="evidence" value="ECO:0007669"/>
    <property type="project" value="InterPro"/>
</dbReference>
<dbReference type="PANTHER" id="PTHR30417:SF1">
    <property type="entry name" value="N-ACETYLMURAMOYL-L-ALANINE AMIDASE AMID"/>
    <property type="match status" value="1"/>
</dbReference>
<evidence type="ECO:0000256" key="4">
    <source>
        <dbReference type="ARBA" id="ARBA00022638"/>
    </source>
</evidence>
<dbReference type="GO" id="GO:0001897">
    <property type="term" value="P:symbiont-mediated cytolysis of host cell"/>
    <property type="evidence" value="ECO:0007669"/>
    <property type="project" value="UniProtKB-ARBA"/>
</dbReference>